<dbReference type="AlphaFoldDB" id="A0AAV4B2I9"/>
<organism evidence="1 2">
    <name type="scientific">Plakobranchus ocellatus</name>
    <dbReference type="NCBI Taxonomy" id="259542"/>
    <lineage>
        <taxon>Eukaryota</taxon>
        <taxon>Metazoa</taxon>
        <taxon>Spiralia</taxon>
        <taxon>Lophotrochozoa</taxon>
        <taxon>Mollusca</taxon>
        <taxon>Gastropoda</taxon>
        <taxon>Heterobranchia</taxon>
        <taxon>Euthyneura</taxon>
        <taxon>Panpulmonata</taxon>
        <taxon>Sacoglossa</taxon>
        <taxon>Placobranchoidea</taxon>
        <taxon>Plakobranchidae</taxon>
        <taxon>Plakobranchus</taxon>
    </lineage>
</organism>
<dbReference type="Proteomes" id="UP000735302">
    <property type="component" value="Unassembled WGS sequence"/>
</dbReference>
<proteinExistence type="predicted"/>
<protein>
    <submittedName>
        <fullName evidence="1">Uncharacterized protein</fullName>
    </submittedName>
</protein>
<evidence type="ECO:0000313" key="2">
    <source>
        <dbReference type="Proteomes" id="UP000735302"/>
    </source>
</evidence>
<keyword evidence="2" id="KW-1185">Reference proteome</keyword>
<evidence type="ECO:0000313" key="1">
    <source>
        <dbReference type="EMBL" id="GFO12928.1"/>
    </source>
</evidence>
<reference evidence="1 2" key="1">
    <citation type="journal article" date="2021" name="Elife">
        <title>Chloroplast acquisition without the gene transfer in kleptoplastic sea slugs, Plakobranchus ocellatus.</title>
        <authorList>
            <person name="Maeda T."/>
            <person name="Takahashi S."/>
            <person name="Yoshida T."/>
            <person name="Shimamura S."/>
            <person name="Takaki Y."/>
            <person name="Nagai Y."/>
            <person name="Toyoda A."/>
            <person name="Suzuki Y."/>
            <person name="Arimoto A."/>
            <person name="Ishii H."/>
            <person name="Satoh N."/>
            <person name="Nishiyama T."/>
            <person name="Hasebe M."/>
            <person name="Maruyama T."/>
            <person name="Minagawa J."/>
            <person name="Obokata J."/>
            <person name="Shigenobu S."/>
        </authorList>
    </citation>
    <scope>NUCLEOTIDE SEQUENCE [LARGE SCALE GENOMIC DNA]</scope>
</reference>
<sequence>MQDRSLCCYLEHRAETSEGRVRTEWSHLSANAVQSDRCCSRVLPLSGRQYLERLESSAGSVAPGWLSERQCRVNARYSDCYLECARPNSLSVWLWRAARDFISSSCLHLWPVGPLIVREIECAALEGRTL</sequence>
<name>A0AAV4B2I9_9GAST</name>
<dbReference type="EMBL" id="BLXT01004479">
    <property type="protein sequence ID" value="GFO12928.1"/>
    <property type="molecule type" value="Genomic_DNA"/>
</dbReference>
<accession>A0AAV4B2I9</accession>
<gene>
    <name evidence="1" type="ORF">PoB_003943300</name>
</gene>
<comment type="caution">
    <text evidence="1">The sequence shown here is derived from an EMBL/GenBank/DDBJ whole genome shotgun (WGS) entry which is preliminary data.</text>
</comment>